<sequence>MGPNIKSAGENVLDGRVAAVIVNATRRTIKWQALATIQSAIAWWRIGNPGLIAVYEIGFQSLRAVR</sequence>
<organism evidence="1 2">
    <name type="scientific">Actinoplanes cyaneus</name>
    <dbReference type="NCBI Taxonomy" id="52696"/>
    <lineage>
        <taxon>Bacteria</taxon>
        <taxon>Bacillati</taxon>
        <taxon>Actinomycetota</taxon>
        <taxon>Actinomycetes</taxon>
        <taxon>Micromonosporales</taxon>
        <taxon>Micromonosporaceae</taxon>
        <taxon>Actinoplanes</taxon>
    </lineage>
</organism>
<evidence type="ECO:0000313" key="1">
    <source>
        <dbReference type="EMBL" id="GID71099.1"/>
    </source>
</evidence>
<comment type="caution">
    <text evidence="1">The sequence shown here is derived from an EMBL/GenBank/DDBJ whole genome shotgun (WGS) entry which is preliminary data.</text>
</comment>
<accession>A0A919IS15</accession>
<gene>
    <name evidence="1" type="ORF">Acy02nite_89800</name>
</gene>
<evidence type="ECO:0000313" key="2">
    <source>
        <dbReference type="Proteomes" id="UP000619479"/>
    </source>
</evidence>
<name>A0A919IS15_9ACTN</name>
<reference evidence="1" key="1">
    <citation type="submission" date="2021-01" db="EMBL/GenBank/DDBJ databases">
        <title>Whole genome shotgun sequence of Actinoplanes cyaneus NBRC 14990.</title>
        <authorList>
            <person name="Komaki H."/>
            <person name="Tamura T."/>
        </authorList>
    </citation>
    <scope>NUCLEOTIDE SEQUENCE</scope>
    <source>
        <strain evidence="1">NBRC 14990</strain>
    </source>
</reference>
<proteinExistence type="predicted"/>
<keyword evidence="2" id="KW-1185">Reference proteome</keyword>
<dbReference type="AlphaFoldDB" id="A0A919IS15"/>
<dbReference type="EMBL" id="BOMH01000097">
    <property type="protein sequence ID" value="GID71099.1"/>
    <property type="molecule type" value="Genomic_DNA"/>
</dbReference>
<protein>
    <submittedName>
        <fullName evidence="1">Uncharacterized protein</fullName>
    </submittedName>
</protein>
<dbReference type="Proteomes" id="UP000619479">
    <property type="component" value="Unassembled WGS sequence"/>
</dbReference>